<dbReference type="Proteomes" id="UP001207528">
    <property type="component" value="Unassembled WGS sequence"/>
</dbReference>
<dbReference type="RefSeq" id="WP_165604431.1">
    <property type="nucleotide sequence ID" value="NZ_BCTA01000027.1"/>
</dbReference>
<evidence type="ECO:0000313" key="2">
    <source>
        <dbReference type="Proteomes" id="UP001207528"/>
    </source>
</evidence>
<protein>
    <submittedName>
        <fullName evidence="1">Uncharacterized protein</fullName>
    </submittedName>
</protein>
<accession>A0AAW5SPQ7</accession>
<name>A0AAW5SPQ7_MYCNV</name>
<proteinExistence type="predicted"/>
<dbReference type="EMBL" id="JACKTI010000047">
    <property type="protein sequence ID" value="MCV7025476.1"/>
    <property type="molecule type" value="Genomic_DNA"/>
</dbReference>
<reference evidence="1" key="1">
    <citation type="submission" date="2020-07" db="EMBL/GenBank/DDBJ databases">
        <authorList>
            <person name="Pettersson B.M.F."/>
            <person name="Behra P.R.K."/>
            <person name="Ramesh M."/>
            <person name="Das S."/>
            <person name="Dasgupta S."/>
            <person name="Kirsebom L.A."/>
        </authorList>
    </citation>
    <scope>NUCLEOTIDE SEQUENCE</scope>
    <source>
        <strain evidence="1">DSM 44203</strain>
    </source>
</reference>
<gene>
    <name evidence="1" type="ORF">H7I77_19320</name>
</gene>
<organism evidence="1 2">
    <name type="scientific">Mycolicibacterium novocastrense</name>
    <name type="common">Mycobacterium novocastrense</name>
    <dbReference type="NCBI Taxonomy" id="59813"/>
    <lineage>
        <taxon>Bacteria</taxon>
        <taxon>Bacillati</taxon>
        <taxon>Actinomycetota</taxon>
        <taxon>Actinomycetes</taxon>
        <taxon>Mycobacteriales</taxon>
        <taxon>Mycobacteriaceae</taxon>
        <taxon>Mycolicibacterium</taxon>
    </lineage>
</organism>
<dbReference type="AlphaFoldDB" id="A0AAW5SPQ7"/>
<reference evidence="1" key="2">
    <citation type="journal article" date="2022" name="BMC Genomics">
        <title>Comparative genome analysis of mycobacteria focusing on tRNA and non-coding RNA.</title>
        <authorList>
            <person name="Behra P.R.K."/>
            <person name="Pettersson B.M.F."/>
            <person name="Ramesh M."/>
            <person name="Das S."/>
            <person name="Dasgupta S."/>
            <person name="Kirsebom L.A."/>
        </authorList>
    </citation>
    <scope>NUCLEOTIDE SEQUENCE</scope>
    <source>
        <strain evidence="1">DSM 44203</strain>
    </source>
</reference>
<evidence type="ECO:0000313" key="1">
    <source>
        <dbReference type="EMBL" id="MCV7025476.1"/>
    </source>
</evidence>
<sequence length="46" mass="5053">MTKPEAAARAADLDEVDFFTDNEILRDPYDYLAAATPIYRPSSCAG</sequence>
<comment type="caution">
    <text evidence="1">The sequence shown here is derived from an EMBL/GenBank/DDBJ whole genome shotgun (WGS) entry which is preliminary data.</text>
</comment>